<dbReference type="Pfam" id="PF08238">
    <property type="entry name" value="Sel1"/>
    <property type="match status" value="9"/>
</dbReference>
<evidence type="ECO:0000313" key="6">
    <source>
        <dbReference type="Proteomes" id="UP001470230"/>
    </source>
</evidence>
<dbReference type="InterPro" id="IPR000719">
    <property type="entry name" value="Prot_kinase_dom"/>
</dbReference>
<comment type="caution">
    <text evidence="5">The sequence shown here is derived from an EMBL/GenBank/DDBJ whole genome shotgun (WGS) entry which is preliminary data.</text>
</comment>
<accession>A0ABR2KQI6</accession>
<dbReference type="PROSITE" id="PS50011">
    <property type="entry name" value="PROTEIN_KINASE_DOM"/>
    <property type="match status" value="1"/>
</dbReference>
<dbReference type="SMART" id="SM00671">
    <property type="entry name" value="SEL1"/>
    <property type="match status" value="9"/>
</dbReference>
<dbReference type="InterPro" id="IPR050767">
    <property type="entry name" value="Sel1_AlgK"/>
</dbReference>
<evidence type="ECO:0000313" key="5">
    <source>
        <dbReference type="EMBL" id="KAK8893187.1"/>
    </source>
</evidence>
<keyword evidence="6" id="KW-1185">Reference proteome</keyword>
<keyword evidence="2" id="KW-0547">Nucleotide-binding</keyword>
<reference evidence="5 6" key="1">
    <citation type="submission" date="2024-04" db="EMBL/GenBank/DDBJ databases">
        <title>Tritrichomonas musculus Genome.</title>
        <authorList>
            <person name="Alves-Ferreira E."/>
            <person name="Grigg M."/>
            <person name="Lorenzi H."/>
            <person name="Galac M."/>
        </authorList>
    </citation>
    <scope>NUCLEOTIDE SEQUENCE [LARGE SCALE GENOMIC DNA]</scope>
    <source>
        <strain evidence="5 6">EAF2021</strain>
    </source>
</reference>
<feature type="domain" description="Protein kinase" evidence="4">
    <location>
        <begin position="33"/>
        <end position="296"/>
    </location>
</feature>
<feature type="binding site" evidence="2">
    <location>
        <position position="61"/>
    </location>
    <ligand>
        <name>ATP</name>
        <dbReference type="ChEBI" id="CHEBI:30616"/>
    </ligand>
</feature>
<sequence length="687" mass="77539">MEESDTVNDQLNLDLQLPGQKKLRDFEIDVSKYTEVKVLGKGSFGIATLVKDSNGVFYALKHIFNYSDDHQSALLYKNEVENLARFDHPALIGFRGFALIDQDSKSAYILTEYCQKGELQGIIDKESKGLSTLNNTQKFIIIYGIAFGMKILHENNTIHLDIKPENIFLNDEYEPKIADFGLSKKIDKDTLYQSKTVGTPIFMAPEIHSDNKYSYAADVYAFAMLLYVFLTIEYPFSKITQMFQLALKVINGERPDFPIELPFFKELIINCWDQDPNKRPSFKEIVQRLNDYDQIMDEYDLDAGKIDEYIQKLEPKAEVPQRPQKQKSPSKSKPKQLTAIQKLQKAANSGIPDAQIKLAYRLQKGEGVKIDLEKAADYFKKAAESGKVDAMVQYGLCLLEGKGVSHADPVKASQMFLKAIDKNDPTAMYQYALLLLEGNGVEKNYDEAIKYLKQAADQGDTSAQNRYGMILESEKKYKEAVEYYKKSSDYGDNMGMYNYADILEKGEHAEKDEKEAARLYRVCIRRGYVPAMVKYGEMLADGRGGVRDIDEARRLFVHAIQNGYASAYVSLGQLNLNEEKDKDKNEKEATRLFKKAADAGNVRGLIQYAVSLEEGIGVKKDVVKALELYQEAIKKGSIIALTKAARLLLLGEDGIEEDLETAIDYLSTAAENGDKEAQAILDDLNED</sequence>
<dbReference type="InterPro" id="IPR011990">
    <property type="entry name" value="TPR-like_helical_dom_sf"/>
</dbReference>
<dbReference type="InterPro" id="IPR011009">
    <property type="entry name" value="Kinase-like_dom_sf"/>
</dbReference>
<dbReference type="EMBL" id="JAPFFF010000003">
    <property type="protein sequence ID" value="KAK8893187.1"/>
    <property type="molecule type" value="Genomic_DNA"/>
</dbReference>
<evidence type="ECO:0000256" key="2">
    <source>
        <dbReference type="PROSITE-ProRule" id="PRU10141"/>
    </source>
</evidence>
<dbReference type="InterPro" id="IPR006597">
    <property type="entry name" value="Sel1-like"/>
</dbReference>
<dbReference type="Gene3D" id="1.10.510.10">
    <property type="entry name" value="Transferase(Phosphotransferase) domain 1"/>
    <property type="match status" value="1"/>
</dbReference>
<evidence type="ECO:0000256" key="3">
    <source>
        <dbReference type="SAM" id="MobiDB-lite"/>
    </source>
</evidence>
<feature type="region of interest" description="Disordered" evidence="3">
    <location>
        <begin position="317"/>
        <end position="339"/>
    </location>
</feature>
<dbReference type="PANTHER" id="PTHR11102">
    <property type="entry name" value="SEL-1-LIKE PROTEIN"/>
    <property type="match status" value="1"/>
</dbReference>
<dbReference type="SUPFAM" id="SSF56112">
    <property type="entry name" value="Protein kinase-like (PK-like)"/>
    <property type="match status" value="1"/>
</dbReference>
<feature type="compositionally biased region" description="Basic residues" evidence="3">
    <location>
        <begin position="324"/>
        <end position="334"/>
    </location>
</feature>
<proteinExistence type="inferred from homology"/>
<dbReference type="InterPro" id="IPR017441">
    <property type="entry name" value="Protein_kinase_ATP_BS"/>
</dbReference>
<name>A0ABR2KQI6_9EUKA</name>
<dbReference type="Gene3D" id="1.25.40.10">
    <property type="entry name" value="Tetratricopeptide repeat domain"/>
    <property type="match status" value="1"/>
</dbReference>
<gene>
    <name evidence="5" type="ORF">M9Y10_021602</name>
</gene>
<dbReference type="Proteomes" id="UP001470230">
    <property type="component" value="Unassembled WGS sequence"/>
</dbReference>
<evidence type="ECO:0000259" key="4">
    <source>
        <dbReference type="PROSITE" id="PS50011"/>
    </source>
</evidence>
<dbReference type="Pfam" id="PF00069">
    <property type="entry name" value="Pkinase"/>
    <property type="match status" value="1"/>
</dbReference>
<dbReference type="PROSITE" id="PS00107">
    <property type="entry name" value="PROTEIN_KINASE_ATP"/>
    <property type="match status" value="1"/>
</dbReference>
<dbReference type="PANTHER" id="PTHR11102:SF160">
    <property type="entry name" value="ERAD-ASSOCIATED E3 UBIQUITIN-PROTEIN LIGASE COMPONENT HRD3"/>
    <property type="match status" value="1"/>
</dbReference>
<dbReference type="SMART" id="SM00220">
    <property type="entry name" value="S_TKc"/>
    <property type="match status" value="1"/>
</dbReference>
<organism evidence="5 6">
    <name type="scientific">Tritrichomonas musculus</name>
    <dbReference type="NCBI Taxonomy" id="1915356"/>
    <lineage>
        <taxon>Eukaryota</taxon>
        <taxon>Metamonada</taxon>
        <taxon>Parabasalia</taxon>
        <taxon>Tritrichomonadida</taxon>
        <taxon>Tritrichomonadidae</taxon>
        <taxon>Tritrichomonas</taxon>
    </lineage>
</organism>
<evidence type="ECO:0000256" key="1">
    <source>
        <dbReference type="ARBA" id="ARBA00038101"/>
    </source>
</evidence>
<dbReference type="SUPFAM" id="SSF81901">
    <property type="entry name" value="HCP-like"/>
    <property type="match status" value="2"/>
</dbReference>
<comment type="similarity">
    <text evidence="1">Belongs to the sel-1 family.</text>
</comment>
<protein>
    <recommendedName>
        <fullName evidence="4">Protein kinase domain-containing protein</fullName>
    </recommendedName>
</protein>
<keyword evidence="2" id="KW-0067">ATP-binding</keyword>